<keyword evidence="3" id="KW-1185">Reference proteome</keyword>
<evidence type="ECO:0000313" key="2">
    <source>
        <dbReference type="EMBL" id="MFB2878753.1"/>
    </source>
</evidence>
<evidence type="ECO:0000313" key="3">
    <source>
        <dbReference type="Proteomes" id="UP001576774"/>
    </source>
</evidence>
<evidence type="ECO:0000256" key="1">
    <source>
        <dbReference type="SAM" id="Coils"/>
    </source>
</evidence>
<protein>
    <submittedName>
        <fullName evidence="2">Uncharacterized protein</fullName>
    </submittedName>
</protein>
<feature type="coiled-coil region" evidence="1">
    <location>
        <begin position="26"/>
        <end position="53"/>
    </location>
</feature>
<proteinExistence type="predicted"/>
<keyword evidence="1" id="KW-0175">Coiled coil</keyword>
<accession>A0ABV4X7J2</accession>
<gene>
    <name evidence="2" type="ORF">ACE1CC_18030</name>
</gene>
<sequence>MAELRIICKHPDSLKRFIEEEVGERLRSLEAGIRRTEERIQEFEAKYQMSTEEFLRRFEKDEFQHRLDMEFDEWVGESRMLKGLQKEAGNLRGIEFVN</sequence>
<comment type="caution">
    <text evidence="2">The sequence shown here is derived from an EMBL/GenBank/DDBJ whole genome shotgun (WGS) entry which is preliminary data.</text>
</comment>
<dbReference type="Proteomes" id="UP001576774">
    <property type="component" value="Unassembled WGS sequence"/>
</dbReference>
<dbReference type="RefSeq" id="WP_413271815.1">
    <property type="nucleotide sequence ID" value="NZ_JBHFNQ010000137.1"/>
</dbReference>
<dbReference type="EMBL" id="JBHFNQ010000137">
    <property type="protein sequence ID" value="MFB2878753.1"/>
    <property type="molecule type" value="Genomic_DNA"/>
</dbReference>
<reference evidence="2 3" key="1">
    <citation type="submission" date="2024-09" db="EMBL/GenBank/DDBJ databases">
        <title>Floridaenema gen nov. (Aerosakkonemataceae, Aerosakkonematales ord. nov., Cyanobacteria) from benthic tropical and subtropical fresh waters, with the description of four new species.</title>
        <authorList>
            <person name="Moretto J.A."/>
            <person name="Berthold D.E."/>
            <person name="Lefler F.W."/>
            <person name="Huang I.-S."/>
            <person name="Laughinghouse H. IV."/>
        </authorList>
    </citation>
    <scope>NUCLEOTIDE SEQUENCE [LARGE SCALE GENOMIC DNA]</scope>
    <source>
        <strain evidence="2 3">BLCC-F46</strain>
    </source>
</reference>
<organism evidence="2 3">
    <name type="scientific">Floridaenema aerugineum BLCC-F46</name>
    <dbReference type="NCBI Taxonomy" id="3153654"/>
    <lineage>
        <taxon>Bacteria</taxon>
        <taxon>Bacillati</taxon>
        <taxon>Cyanobacteriota</taxon>
        <taxon>Cyanophyceae</taxon>
        <taxon>Oscillatoriophycideae</taxon>
        <taxon>Aerosakkonematales</taxon>
        <taxon>Aerosakkonemataceae</taxon>
        <taxon>Floridanema</taxon>
        <taxon>Floridanema aerugineum</taxon>
    </lineage>
</organism>
<name>A0ABV4X7J2_9CYAN</name>